<dbReference type="EMBL" id="AGNL01042973">
    <property type="protein sequence ID" value="EJK50778.1"/>
    <property type="molecule type" value="Genomic_DNA"/>
</dbReference>
<organism evidence="2 3">
    <name type="scientific">Thalassiosira oceanica</name>
    <name type="common">Marine diatom</name>
    <dbReference type="NCBI Taxonomy" id="159749"/>
    <lineage>
        <taxon>Eukaryota</taxon>
        <taxon>Sar</taxon>
        <taxon>Stramenopiles</taxon>
        <taxon>Ochrophyta</taxon>
        <taxon>Bacillariophyta</taxon>
        <taxon>Coscinodiscophyceae</taxon>
        <taxon>Thalassiosirophycidae</taxon>
        <taxon>Thalassiosirales</taxon>
        <taxon>Thalassiosiraceae</taxon>
        <taxon>Thalassiosira</taxon>
    </lineage>
</organism>
<evidence type="ECO:0000256" key="1">
    <source>
        <dbReference type="SAM" id="MobiDB-lite"/>
    </source>
</evidence>
<reference evidence="2 3" key="1">
    <citation type="journal article" date="2012" name="Genome Biol.">
        <title>Genome and low-iron response of an oceanic diatom adapted to chronic iron limitation.</title>
        <authorList>
            <person name="Lommer M."/>
            <person name="Specht M."/>
            <person name="Roy A.S."/>
            <person name="Kraemer L."/>
            <person name="Andreson R."/>
            <person name="Gutowska M.A."/>
            <person name="Wolf J."/>
            <person name="Bergner S.V."/>
            <person name="Schilhabel M.B."/>
            <person name="Klostermeier U.C."/>
            <person name="Beiko R.G."/>
            <person name="Rosenstiel P."/>
            <person name="Hippler M."/>
            <person name="Laroche J."/>
        </authorList>
    </citation>
    <scope>NUCLEOTIDE SEQUENCE [LARGE SCALE GENOMIC DNA]</scope>
    <source>
        <strain evidence="2 3">CCMP1005</strain>
    </source>
</reference>
<feature type="compositionally biased region" description="Basic and acidic residues" evidence="1">
    <location>
        <begin position="87"/>
        <end position="98"/>
    </location>
</feature>
<feature type="region of interest" description="Disordered" evidence="1">
    <location>
        <begin position="1"/>
        <end position="37"/>
    </location>
</feature>
<name>K0RAS8_THAOC</name>
<sequence>LLLLLRHDPARRPAQHHLRPVEPRQRPPEPHQALREGYPRLDCEVVTPPRVRRVPPLAQEEDHVARRRVRRPVHHAGYPYRLARPRPGGDRHLHLPPEGKVRPARVRLPDRHSLGRARVQLLEGHLELVPEVPVPRRRPERMALPAHPGESAEGAAGVGSEELPEDVRASEEAPPSAGPVESAVESRLAVPVVDSPLLLGPQHAVALADFVERIPVPTCLVGVNL</sequence>
<evidence type="ECO:0000313" key="2">
    <source>
        <dbReference type="EMBL" id="EJK50778.1"/>
    </source>
</evidence>
<feature type="compositionally biased region" description="Basic and acidic residues" evidence="1">
    <location>
        <begin position="19"/>
        <end position="37"/>
    </location>
</feature>
<feature type="region of interest" description="Disordered" evidence="1">
    <location>
        <begin position="79"/>
        <end position="98"/>
    </location>
</feature>
<dbReference type="AlphaFoldDB" id="K0RAS8"/>
<proteinExistence type="predicted"/>
<feature type="non-terminal residue" evidence="2">
    <location>
        <position position="1"/>
    </location>
</feature>
<accession>K0RAS8</accession>
<comment type="caution">
    <text evidence="2">The sequence shown here is derived from an EMBL/GenBank/DDBJ whole genome shotgun (WGS) entry which is preliminary data.</text>
</comment>
<feature type="region of interest" description="Disordered" evidence="1">
    <location>
        <begin position="142"/>
        <end position="182"/>
    </location>
</feature>
<protein>
    <submittedName>
        <fullName evidence="2">Uncharacterized protein</fullName>
    </submittedName>
</protein>
<gene>
    <name evidence="2" type="ORF">THAOC_30123</name>
</gene>
<feature type="compositionally biased region" description="Low complexity" evidence="1">
    <location>
        <begin position="149"/>
        <end position="161"/>
    </location>
</feature>
<evidence type="ECO:0000313" key="3">
    <source>
        <dbReference type="Proteomes" id="UP000266841"/>
    </source>
</evidence>
<feature type="compositionally biased region" description="Basic and acidic residues" evidence="1">
    <location>
        <begin position="1"/>
        <end position="11"/>
    </location>
</feature>
<dbReference type="Proteomes" id="UP000266841">
    <property type="component" value="Unassembled WGS sequence"/>
</dbReference>
<keyword evidence="3" id="KW-1185">Reference proteome</keyword>